<dbReference type="GO" id="GO:0030422">
    <property type="term" value="P:siRNA processing"/>
    <property type="evidence" value="ECO:0007669"/>
    <property type="project" value="TreeGrafter"/>
</dbReference>
<feature type="compositionally biased region" description="Basic residues" evidence="2">
    <location>
        <begin position="1407"/>
        <end position="1416"/>
    </location>
</feature>
<feature type="compositionally biased region" description="Basic residues" evidence="2">
    <location>
        <begin position="1"/>
        <end position="10"/>
    </location>
</feature>
<feature type="region of interest" description="Disordered" evidence="2">
    <location>
        <begin position="1403"/>
        <end position="1485"/>
    </location>
</feature>
<feature type="compositionally biased region" description="Low complexity" evidence="2">
    <location>
        <begin position="240"/>
        <end position="250"/>
    </location>
</feature>
<dbReference type="GO" id="GO:0003968">
    <property type="term" value="F:RNA-directed RNA polymerase activity"/>
    <property type="evidence" value="ECO:0007669"/>
    <property type="project" value="UniProtKB-KW"/>
</dbReference>
<dbReference type="OrthoDB" id="10055769at2759"/>
<comment type="catalytic activity">
    <reaction evidence="1">
        <text>RNA(n) + a ribonucleoside 5'-triphosphate = RNA(n+1) + diphosphate</text>
        <dbReference type="Rhea" id="RHEA:21248"/>
        <dbReference type="Rhea" id="RHEA-COMP:14527"/>
        <dbReference type="Rhea" id="RHEA-COMP:17342"/>
        <dbReference type="ChEBI" id="CHEBI:33019"/>
        <dbReference type="ChEBI" id="CHEBI:61557"/>
        <dbReference type="ChEBI" id="CHEBI:140395"/>
        <dbReference type="EC" id="2.7.7.48"/>
    </reaction>
</comment>
<feature type="region of interest" description="Disordered" evidence="2">
    <location>
        <begin position="1"/>
        <end position="25"/>
    </location>
</feature>
<dbReference type="Gene3D" id="1.10.8.790">
    <property type="entry name" value="RNA-dependent RNA polymerase, slab domain, helical subdomain-like"/>
    <property type="match status" value="1"/>
</dbReference>
<feature type="compositionally biased region" description="Low complexity" evidence="2">
    <location>
        <begin position="275"/>
        <end position="301"/>
    </location>
</feature>
<dbReference type="VEuPathDB" id="FungiDB:MPH_10294"/>
<sequence>MYPQLHHARPYVHPLDDSPRTPGGEHHVKINEIIESLTRKYRLPLVPRDPAWSPSRTEARKDEPAIRCASAIKYLYYKSRELLDQTIRDFDAVAQLKPHRDHLSQLCRLLEEAQAGHLAQSKLRAGRTTLLHRLEELAPTSSRSTTTLQPAPSSVFNRPHLSKGSTAKVPLNDENCMHSQEAELEPTQPDTPTTTEGEERVTSPPQSPSLRASRRRQELSRPAAEDQAPRSRRQHRAKGSSDASTDSESSSKQRRTSVETSFAMPEAPRTRAKASRSSTSSSTRPFATTSATTSTTSFASTVLSRSDSVFSDPRENTADTSFATSVFPSQSAKPQQVEEFHSSGTFSSDFDFDQAIENAKAATSVAAPSYGTTKPLGDLVRDSEEELLQHCPNVPSPSKAMEQHQVRDLPMAGLFGPKTISARLQGMSFKYRWEFMRVALEAETEPDSLLPPRDEWQDYAALWGYLKQHAAAKHCVPRLEESSPEAWSAAEATFEHHSSKAFENVTLRGLLSFNGTTRGPLFKIRLQSLQTEKDSCRFQRAFGGDRFLYLETPPLKNGNVPGHLKGQEQNIADRFEDWLTCERKEFLGREWEVIHVEPFASKKQSLQRQHTETRGYRVILFATKGCDIDTRKPRKIRSGTRHEMTVFDLINWFMPLAKNSHQPYLKAFARISLGLTATTPTLQFKPSQVRYVTDIVADGELEDPAFNDKSLVWRNDKRPKRVMNDGCSLISVGAARKLWEQTNRTEPLPSTFQGRIGGAKGMWMISDSPDTTDSRHLKVWIQISDSQLKFKAHSEDQSESEYDPHRLTFDLHSTTGTAGESSVYLSFFPILENRGVSAKALQKLFESHLDREREKILASVTNRVGLRTWLNQQNSLAEERNRDENMTWQASMPLQLHEKAILLAESGFDISCDYLADVAHRLLAKSLRLLRQNIRVPLPRCTYIKGVADPLGVLKPGEIHVHFTRRFVDEVSGDCLSYLNNRNVLVARNPALRASDIQKVRSTFNLRLGHLKDVVVFPTRGTFPLAGKLQGGDYDGDTFWICWEPEMVEPFKNAPPPLEDPDPKKCQIKVDKRKLADMCKGDSISEFLRESFKFRCKPSLLGQATKFHERLVYMEGSLATERSRALADLHDLLVDYSKNGYEFDKDDFDSFKRIHGLPLTLRRPKYETARENDCEATKTKARSYPISNTIYSRKSILDRLYFETIEPHTRKTLTALEDVLKRSTSTPDPDLEAPYLAELAEANDDPEIADELSSLRGRLQQLIRLWNEKIHTRSRHAVMASASLLDALDDPDTYNAAVDACYRAFCALMPVNAAASPVIRRWHREEVNHGPCTYWELLRASALYHVWMGAGLKGGKGGGPAGNDSTPKKRKSTFAFNMAGMELCWIKAARTGCRPMVHDIWTSMKPRSNKKKRKRKEERCAEEAGRSSGVVRQMLRQQQVGSGERRFGTGRFLDDDDDGDDNDDEGDGFGMEEEETAYESAMVGG</sequence>
<feature type="compositionally biased region" description="Basic and acidic residues" evidence="2">
    <location>
        <begin position="215"/>
        <end position="229"/>
    </location>
</feature>
<feature type="compositionally biased region" description="Basic and acidic residues" evidence="2">
    <location>
        <begin position="14"/>
        <end position="25"/>
    </location>
</feature>
<organism evidence="4 5">
    <name type="scientific">Macrophomina phaseolina (strain MS6)</name>
    <name type="common">Charcoal rot fungus</name>
    <dbReference type="NCBI Taxonomy" id="1126212"/>
    <lineage>
        <taxon>Eukaryota</taxon>
        <taxon>Fungi</taxon>
        <taxon>Dikarya</taxon>
        <taxon>Ascomycota</taxon>
        <taxon>Pezizomycotina</taxon>
        <taxon>Dothideomycetes</taxon>
        <taxon>Dothideomycetes incertae sedis</taxon>
        <taxon>Botryosphaeriales</taxon>
        <taxon>Botryosphaeriaceae</taxon>
        <taxon>Macrophomina</taxon>
    </lineage>
</organism>
<evidence type="ECO:0000256" key="1">
    <source>
        <dbReference type="RuleBase" id="RU363098"/>
    </source>
</evidence>
<feature type="compositionally biased region" description="Acidic residues" evidence="2">
    <location>
        <begin position="1454"/>
        <end position="1477"/>
    </location>
</feature>
<feature type="compositionally biased region" description="Low complexity" evidence="2">
    <location>
        <begin position="185"/>
        <end position="195"/>
    </location>
</feature>
<proteinExistence type="inferred from homology"/>
<dbReference type="InParanoid" id="K2RDJ0"/>
<dbReference type="InterPro" id="IPR007855">
    <property type="entry name" value="RDRP"/>
</dbReference>
<feature type="compositionally biased region" description="Polar residues" evidence="2">
    <location>
        <begin position="139"/>
        <end position="156"/>
    </location>
</feature>
<accession>K2RDJ0</accession>
<gene>
    <name evidence="4" type="ORF">MPH_10294</name>
</gene>
<dbReference type="EMBL" id="AHHD01000446">
    <property type="protein sequence ID" value="EKG12628.1"/>
    <property type="molecule type" value="Genomic_DNA"/>
</dbReference>
<comment type="similarity">
    <text evidence="1">Belongs to the RdRP family.</text>
</comment>
<evidence type="ECO:0000313" key="5">
    <source>
        <dbReference type="Proteomes" id="UP000007129"/>
    </source>
</evidence>
<dbReference type="eggNOG" id="KOG0988">
    <property type="taxonomic scope" value="Eukaryota"/>
</dbReference>
<keyword evidence="1" id="KW-0548">Nucleotidyltransferase</keyword>
<comment type="caution">
    <text evidence="4">The sequence shown here is derived from an EMBL/GenBank/DDBJ whole genome shotgun (WGS) entry which is preliminary data.</text>
</comment>
<protein>
    <recommendedName>
        <fullName evidence="1">RNA-dependent RNA polymerase</fullName>
        <ecNumber evidence="1">2.7.7.48</ecNumber>
    </recommendedName>
</protein>
<keyword evidence="1" id="KW-0694">RNA-binding</keyword>
<feature type="domain" description="RDRP core" evidence="3">
    <location>
        <begin position="523"/>
        <end position="1203"/>
    </location>
</feature>
<dbReference type="HOGENOM" id="CLU_004836_0_0_1"/>
<dbReference type="PANTHER" id="PTHR23079">
    <property type="entry name" value="RNA-DEPENDENT RNA POLYMERASE"/>
    <property type="match status" value="1"/>
</dbReference>
<evidence type="ECO:0000259" key="3">
    <source>
        <dbReference type="Pfam" id="PF05183"/>
    </source>
</evidence>
<dbReference type="PANTHER" id="PTHR23079:SF55">
    <property type="entry name" value="RNA-DIRECTED RNA POLYMERASE"/>
    <property type="match status" value="1"/>
</dbReference>
<name>K2RDJ0_MACPH</name>
<dbReference type="EC" id="2.7.7.48" evidence="1"/>
<keyword evidence="1" id="KW-0808">Transferase</keyword>
<reference evidence="4 5" key="1">
    <citation type="journal article" date="2012" name="BMC Genomics">
        <title>Tools to kill: Genome of one of the most destructive plant pathogenic fungi Macrophomina phaseolina.</title>
        <authorList>
            <person name="Islam M.S."/>
            <person name="Haque M.S."/>
            <person name="Islam M.M."/>
            <person name="Emdad E.M."/>
            <person name="Halim A."/>
            <person name="Hossen Q.M.M."/>
            <person name="Hossain M.Z."/>
            <person name="Ahmed B."/>
            <person name="Rahim S."/>
            <person name="Rahman M.S."/>
            <person name="Alam M.M."/>
            <person name="Hou S."/>
            <person name="Wan X."/>
            <person name="Saito J.A."/>
            <person name="Alam M."/>
        </authorList>
    </citation>
    <scope>NUCLEOTIDE SEQUENCE [LARGE SCALE GENOMIC DNA]</scope>
    <source>
        <strain evidence="4 5">MS6</strain>
    </source>
</reference>
<dbReference type="GO" id="GO:0031380">
    <property type="term" value="C:nuclear RNA-directed RNA polymerase complex"/>
    <property type="evidence" value="ECO:0007669"/>
    <property type="project" value="TreeGrafter"/>
</dbReference>
<dbReference type="InterPro" id="IPR057596">
    <property type="entry name" value="RDRP_core"/>
</dbReference>
<dbReference type="STRING" id="1126212.K2RDJ0"/>
<feature type="region of interest" description="Disordered" evidence="2">
    <location>
        <begin position="136"/>
        <end position="316"/>
    </location>
</feature>
<dbReference type="Pfam" id="PF05183">
    <property type="entry name" value="RdRP"/>
    <property type="match status" value="1"/>
</dbReference>
<keyword evidence="1 4" id="KW-0696">RNA-directed RNA polymerase</keyword>
<evidence type="ECO:0000313" key="4">
    <source>
        <dbReference type="EMBL" id="EKG12628.1"/>
    </source>
</evidence>
<dbReference type="GO" id="GO:0003723">
    <property type="term" value="F:RNA binding"/>
    <property type="evidence" value="ECO:0007669"/>
    <property type="project" value="UniProtKB-KW"/>
</dbReference>
<evidence type="ECO:0000256" key="2">
    <source>
        <dbReference type="SAM" id="MobiDB-lite"/>
    </source>
</evidence>
<dbReference type="Proteomes" id="UP000007129">
    <property type="component" value="Unassembled WGS sequence"/>
</dbReference>